<dbReference type="AlphaFoldDB" id="A0A1M5V2L3"/>
<dbReference type="OrthoDB" id="1708005at2"/>
<organism evidence="2 3">
    <name type="scientific">Clostridium grantii DSM 8605</name>
    <dbReference type="NCBI Taxonomy" id="1121316"/>
    <lineage>
        <taxon>Bacteria</taxon>
        <taxon>Bacillati</taxon>
        <taxon>Bacillota</taxon>
        <taxon>Clostridia</taxon>
        <taxon>Eubacteriales</taxon>
        <taxon>Clostridiaceae</taxon>
        <taxon>Clostridium</taxon>
    </lineage>
</organism>
<feature type="transmembrane region" description="Helical" evidence="1">
    <location>
        <begin position="6"/>
        <end position="25"/>
    </location>
</feature>
<dbReference type="EMBL" id="FQXM01000010">
    <property type="protein sequence ID" value="SHH69517.1"/>
    <property type="molecule type" value="Genomic_DNA"/>
</dbReference>
<evidence type="ECO:0000313" key="3">
    <source>
        <dbReference type="Proteomes" id="UP000184447"/>
    </source>
</evidence>
<feature type="transmembrane region" description="Helical" evidence="1">
    <location>
        <begin position="102"/>
        <end position="120"/>
    </location>
</feature>
<evidence type="ECO:0000313" key="2">
    <source>
        <dbReference type="EMBL" id="SHH69517.1"/>
    </source>
</evidence>
<keyword evidence="1" id="KW-1133">Transmembrane helix</keyword>
<proteinExistence type="predicted"/>
<dbReference type="STRING" id="1121316.SAMN02745207_02028"/>
<gene>
    <name evidence="2" type="ORF">SAMN02745207_02028</name>
</gene>
<name>A0A1M5V2L3_9CLOT</name>
<feature type="transmembrane region" description="Helical" evidence="1">
    <location>
        <begin position="132"/>
        <end position="154"/>
    </location>
</feature>
<keyword evidence="3" id="KW-1185">Reference proteome</keyword>
<dbReference type="RefSeq" id="WP_073338326.1">
    <property type="nucleotide sequence ID" value="NZ_FQXM01000010.1"/>
</dbReference>
<accession>A0A1M5V2L3</accession>
<feature type="transmembrane region" description="Helical" evidence="1">
    <location>
        <begin position="55"/>
        <end position="81"/>
    </location>
</feature>
<reference evidence="2 3" key="1">
    <citation type="submission" date="2016-11" db="EMBL/GenBank/DDBJ databases">
        <authorList>
            <person name="Jaros S."/>
            <person name="Januszkiewicz K."/>
            <person name="Wedrychowicz H."/>
        </authorList>
    </citation>
    <scope>NUCLEOTIDE SEQUENCE [LARGE SCALE GENOMIC DNA]</scope>
    <source>
        <strain evidence="2 3">DSM 8605</strain>
    </source>
</reference>
<evidence type="ECO:0000256" key="1">
    <source>
        <dbReference type="SAM" id="Phobius"/>
    </source>
</evidence>
<keyword evidence="1" id="KW-0472">Membrane</keyword>
<keyword evidence="1" id="KW-0812">Transmembrane</keyword>
<protein>
    <submittedName>
        <fullName evidence="2">Uncharacterized protein</fullName>
    </submittedName>
</protein>
<dbReference type="Proteomes" id="UP000184447">
    <property type="component" value="Unassembled WGS sequence"/>
</dbReference>
<feature type="transmembrane region" description="Helical" evidence="1">
    <location>
        <begin position="32"/>
        <end position="49"/>
    </location>
</feature>
<sequence length="167" mass="19187">MNKASNMAKGGMITALSIILLYFSSIMPTNKLSFIVVASFLIPIAIINLNFRTSVIIYSAISLLSLFLLPLKGISILYILFFGAYGFIKFLIEKIRKVPIEIFLKLVYFNIVLVILILLYKQFFATMIDIKYLTTYLVVSIILAQLLFMAYDYLVTLMIQRFSKFKF</sequence>